<dbReference type="PRINTS" id="PR00364">
    <property type="entry name" value="DISEASERSIST"/>
</dbReference>
<protein>
    <submittedName>
        <fullName evidence="6">Disease resistance protein (TIR-NBS-LRR class)</fullName>
    </submittedName>
</protein>
<dbReference type="InterPro" id="IPR058192">
    <property type="entry name" value="WHD_ROQ1-like"/>
</dbReference>
<name>G7JSB4_MEDTR</name>
<dbReference type="HOGENOM" id="CLU_001561_8_0_1"/>
<dbReference type="GO" id="GO:0006952">
    <property type="term" value="P:defense response"/>
    <property type="evidence" value="ECO:0007669"/>
    <property type="project" value="UniProtKB-KW"/>
</dbReference>
<dbReference type="Gene3D" id="3.40.50.300">
    <property type="entry name" value="P-loop containing nucleotide triphosphate hydrolases"/>
    <property type="match status" value="3"/>
</dbReference>
<reference evidence="6 8" key="2">
    <citation type="journal article" date="2014" name="BMC Genomics">
        <title>An improved genome release (version Mt4.0) for the model legume Medicago truncatula.</title>
        <authorList>
            <person name="Tang H."/>
            <person name="Krishnakumar V."/>
            <person name="Bidwell S."/>
            <person name="Rosen B."/>
            <person name="Chan A."/>
            <person name="Zhou S."/>
            <person name="Gentzbittel L."/>
            <person name="Childs K.L."/>
            <person name="Yandell M."/>
            <person name="Gundlach H."/>
            <person name="Mayer K.F."/>
            <person name="Schwartz D.C."/>
            <person name="Town C.D."/>
        </authorList>
    </citation>
    <scope>GENOME REANNOTATION</scope>
    <source>
        <strain evidence="7 8">cv. Jemalong A17</strain>
    </source>
</reference>
<dbReference type="Gene3D" id="3.80.10.10">
    <property type="entry name" value="Ribonuclease Inhibitor"/>
    <property type="match status" value="1"/>
</dbReference>
<keyword evidence="1" id="KW-0433">Leucine-rich repeat</keyword>
<dbReference type="Pfam" id="PF00931">
    <property type="entry name" value="NB-ARC"/>
    <property type="match status" value="3"/>
</dbReference>
<dbReference type="PANTHER" id="PTHR11017">
    <property type="entry name" value="LEUCINE-RICH REPEAT-CONTAINING PROTEIN"/>
    <property type="match status" value="1"/>
</dbReference>
<dbReference type="SUPFAM" id="SSF52058">
    <property type="entry name" value="L domain-like"/>
    <property type="match status" value="1"/>
</dbReference>
<dbReference type="SUPFAM" id="SSF52540">
    <property type="entry name" value="P-loop containing nucleoside triphosphate hydrolases"/>
    <property type="match status" value="3"/>
</dbReference>
<dbReference type="InterPro" id="IPR027417">
    <property type="entry name" value="P-loop_NTPase"/>
</dbReference>
<keyword evidence="4" id="KW-0520">NAD</keyword>
<dbReference type="SMART" id="SM00255">
    <property type="entry name" value="TIR"/>
    <property type="match status" value="2"/>
</dbReference>
<dbReference type="SUPFAM" id="SSF46785">
    <property type="entry name" value="Winged helix' DNA-binding domain"/>
    <property type="match status" value="2"/>
</dbReference>
<reference evidence="7" key="3">
    <citation type="submission" date="2015-04" db="UniProtKB">
        <authorList>
            <consortium name="EnsemblPlants"/>
        </authorList>
    </citation>
    <scope>IDENTIFICATION</scope>
    <source>
        <strain evidence="7">cv. Jemalong A17</strain>
    </source>
</reference>
<evidence type="ECO:0000256" key="2">
    <source>
        <dbReference type="ARBA" id="ARBA00022737"/>
    </source>
</evidence>
<reference evidence="6 8" key="1">
    <citation type="journal article" date="2011" name="Nature">
        <title>The Medicago genome provides insight into the evolution of rhizobial symbioses.</title>
        <authorList>
            <person name="Young N.D."/>
            <person name="Debelle F."/>
            <person name="Oldroyd G.E."/>
            <person name="Geurts R."/>
            <person name="Cannon S.B."/>
            <person name="Udvardi M.K."/>
            <person name="Benedito V.A."/>
            <person name="Mayer K.F."/>
            <person name="Gouzy J."/>
            <person name="Schoof H."/>
            <person name="Van de Peer Y."/>
            <person name="Proost S."/>
            <person name="Cook D.R."/>
            <person name="Meyers B.C."/>
            <person name="Spannagl M."/>
            <person name="Cheung F."/>
            <person name="De Mita S."/>
            <person name="Krishnakumar V."/>
            <person name="Gundlach H."/>
            <person name="Zhou S."/>
            <person name="Mudge J."/>
            <person name="Bharti A.K."/>
            <person name="Murray J.D."/>
            <person name="Naoumkina M.A."/>
            <person name="Rosen B."/>
            <person name="Silverstein K.A."/>
            <person name="Tang H."/>
            <person name="Rombauts S."/>
            <person name="Zhao P.X."/>
            <person name="Zhou P."/>
            <person name="Barbe V."/>
            <person name="Bardou P."/>
            <person name="Bechner M."/>
            <person name="Bellec A."/>
            <person name="Berger A."/>
            <person name="Berges H."/>
            <person name="Bidwell S."/>
            <person name="Bisseling T."/>
            <person name="Choisne N."/>
            <person name="Couloux A."/>
            <person name="Denny R."/>
            <person name="Deshpande S."/>
            <person name="Dai X."/>
            <person name="Doyle J.J."/>
            <person name="Dudez A.M."/>
            <person name="Farmer A.D."/>
            <person name="Fouteau S."/>
            <person name="Franken C."/>
            <person name="Gibelin C."/>
            <person name="Gish J."/>
            <person name="Goldstein S."/>
            <person name="Gonzalez A.J."/>
            <person name="Green P.J."/>
            <person name="Hallab A."/>
            <person name="Hartog M."/>
            <person name="Hua A."/>
            <person name="Humphray S.J."/>
            <person name="Jeong D.H."/>
            <person name="Jing Y."/>
            <person name="Jocker A."/>
            <person name="Kenton S.M."/>
            <person name="Kim D.J."/>
            <person name="Klee K."/>
            <person name="Lai H."/>
            <person name="Lang C."/>
            <person name="Lin S."/>
            <person name="Macmil S.L."/>
            <person name="Magdelenat G."/>
            <person name="Matthews L."/>
            <person name="McCorrison J."/>
            <person name="Monaghan E.L."/>
            <person name="Mun J.H."/>
            <person name="Najar F.Z."/>
            <person name="Nicholson C."/>
            <person name="Noirot C."/>
            <person name="O'Bleness M."/>
            <person name="Paule C.R."/>
            <person name="Poulain J."/>
            <person name="Prion F."/>
            <person name="Qin B."/>
            <person name="Qu C."/>
            <person name="Retzel E.F."/>
            <person name="Riddle C."/>
            <person name="Sallet E."/>
            <person name="Samain S."/>
            <person name="Samson N."/>
            <person name="Sanders I."/>
            <person name="Saurat O."/>
            <person name="Scarpelli C."/>
            <person name="Schiex T."/>
            <person name="Segurens B."/>
            <person name="Severin A.J."/>
            <person name="Sherrier D.J."/>
            <person name="Shi R."/>
            <person name="Sims S."/>
            <person name="Singer S.R."/>
            <person name="Sinharoy S."/>
            <person name="Sterck L."/>
            <person name="Viollet A."/>
            <person name="Wang B.B."/>
            <person name="Wang K."/>
            <person name="Wang M."/>
            <person name="Wang X."/>
            <person name="Warfsmann J."/>
            <person name="Weissenbach J."/>
            <person name="White D.D."/>
            <person name="White J.D."/>
            <person name="Wiley G.B."/>
            <person name="Wincker P."/>
            <person name="Xing Y."/>
            <person name="Yang L."/>
            <person name="Yao Z."/>
            <person name="Ying F."/>
            <person name="Zhai J."/>
            <person name="Zhou L."/>
            <person name="Zuber A."/>
            <person name="Denarie J."/>
            <person name="Dixon R.A."/>
            <person name="May G.D."/>
            <person name="Schwartz D.C."/>
            <person name="Rogers J."/>
            <person name="Quetier F."/>
            <person name="Town C.D."/>
            <person name="Roe B.A."/>
        </authorList>
    </citation>
    <scope>NUCLEOTIDE SEQUENCE [LARGE SCALE GENOMIC DNA]</scope>
    <source>
        <strain evidence="6">A17</strain>
        <strain evidence="7 8">cv. Jemalong A17</strain>
    </source>
</reference>
<dbReference type="Gene3D" id="3.40.50.10140">
    <property type="entry name" value="Toll/interleukin-1 receptor homology (TIR) domain"/>
    <property type="match status" value="3"/>
</dbReference>
<evidence type="ECO:0000313" key="8">
    <source>
        <dbReference type="Proteomes" id="UP000002051"/>
    </source>
</evidence>
<dbReference type="GO" id="GO:0007165">
    <property type="term" value="P:signal transduction"/>
    <property type="evidence" value="ECO:0007669"/>
    <property type="project" value="InterPro"/>
</dbReference>
<evidence type="ECO:0000256" key="1">
    <source>
        <dbReference type="ARBA" id="ARBA00022614"/>
    </source>
</evidence>
<dbReference type="InterPro" id="IPR002182">
    <property type="entry name" value="NB-ARC"/>
</dbReference>
<dbReference type="InterPro" id="IPR036390">
    <property type="entry name" value="WH_DNA-bd_sf"/>
</dbReference>
<feature type="domain" description="TIR" evidence="5">
    <location>
        <begin position="485"/>
        <end position="652"/>
    </location>
</feature>
<keyword evidence="3" id="KW-0611">Plant defense</keyword>
<dbReference type="Gene3D" id="1.10.8.430">
    <property type="entry name" value="Helical domain of apoptotic protease-activating factors"/>
    <property type="match status" value="1"/>
</dbReference>
<dbReference type="InterPro" id="IPR035897">
    <property type="entry name" value="Toll_tir_struct_dom_sf"/>
</dbReference>
<dbReference type="Proteomes" id="UP000002051">
    <property type="component" value="Chromosome 4"/>
</dbReference>
<dbReference type="Pfam" id="PF23282">
    <property type="entry name" value="WHD_ROQ1"/>
    <property type="match status" value="3"/>
</dbReference>
<accession>G7JSB4</accession>
<gene>
    <name evidence="6" type="ordered locus">MTR_4g020550</name>
</gene>
<dbReference type="GO" id="GO:0043531">
    <property type="term" value="F:ADP binding"/>
    <property type="evidence" value="ECO:0007669"/>
    <property type="project" value="InterPro"/>
</dbReference>
<organism evidence="6 8">
    <name type="scientific">Medicago truncatula</name>
    <name type="common">Barrel medic</name>
    <name type="synonym">Medicago tribuloides</name>
    <dbReference type="NCBI Taxonomy" id="3880"/>
    <lineage>
        <taxon>Eukaryota</taxon>
        <taxon>Viridiplantae</taxon>
        <taxon>Streptophyta</taxon>
        <taxon>Embryophyta</taxon>
        <taxon>Tracheophyta</taxon>
        <taxon>Spermatophyta</taxon>
        <taxon>Magnoliopsida</taxon>
        <taxon>eudicotyledons</taxon>
        <taxon>Gunneridae</taxon>
        <taxon>Pentapetalae</taxon>
        <taxon>rosids</taxon>
        <taxon>fabids</taxon>
        <taxon>Fabales</taxon>
        <taxon>Fabaceae</taxon>
        <taxon>Papilionoideae</taxon>
        <taxon>50 kb inversion clade</taxon>
        <taxon>NPAAA clade</taxon>
        <taxon>Hologalegina</taxon>
        <taxon>IRL clade</taxon>
        <taxon>Trifolieae</taxon>
        <taxon>Medicago</taxon>
    </lineage>
</organism>
<dbReference type="EnsemblPlants" id="AES87053">
    <property type="protein sequence ID" value="AES87053"/>
    <property type="gene ID" value="MTR_4g020550"/>
</dbReference>
<dbReference type="SMART" id="SM00382">
    <property type="entry name" value="AAA"/>
    <property type="match status" value="3"/>
</dbReference>
<dbReference type="InterPro" id="IPR003593">
    <property type="entry name" value="AAA+_ATPase"/>
</dbReference>
<evidence type="ECO:0000313" key="7">
    <source>
        <dbReference type="EnsemblPlants" id="AES87053"/>
    </source>
</evidence>
<evidence type="ECO:0000256" key="3">
    <source>
        <dbReference type="ARBA" id="ARBA00022821"/>
    </source>
</evidence>
<sequence>MFSFTFSSKSDHKFEFSSTNPKRKRFNVYLSFCAKDAGSFAMSIYKTLSIKAGFVVFWEEKRLGYGDRIVTPLEPVRCLQELKKITECCRTTSGLTVLPLFHDHVYPSCGILKTCMFGDSFHNFVDRILMQETSHEGDKFISWVATISKATTYSGPIDLVQIPPDRNKSEYIDNLVERVTRVISNKRGWLNCLNTMSINSRVQDVIQLLKQSKSPLLIGIWGMAGIGKTTIAQAIYHQIGPYFADKFFLQQKLIFDIDQGTEIKIRKIESGKQILKYRFRHKRILLVLDNVDKLEQLNALCENPEWFGVGSKIIITSRNRHLLKEHGFDHIYRVKELDGSESLELFNYGVVAYSGGWPPALKEVGNFLHGKELHKWKDVLRRYQTFDLPSPEILEDLEMSFNDLSDEEKHIFLDIAYFCIGMNQNDVLQTLNRSTQCAALQINLLEDKSFLTIDKKNNLEMQVVLQAMAKDIIKSETSQMHRQPKMYDVFLSFRGEDSRAKFISHLHSSLENAGIHVFKDDFKIQRGDQISISLFRAIGQSRICIVVLSKNYANSRWCMLELENIMEIGRNRGLVVVPVFYEVDPSEVRHQKGHFGKGFDDLISKTSVDESTKSNWRRELFDICGISGFVLINSRNESADVNSIVSHVTRLLDRTQLFVAEHPVGVESRVQAATKLLKIQKSEDVLLLGIWGMGKTTIAKSIYNEIGSKFDGKSFLLNIREFWETGTNQVSLQQQVLCDVYKTTSFKIRDIESGKNTLKERLSDNRVLLVLDDVNELDQIKALCGSRKWFGPGSRIIITTRDMRLLRSCRVDQVYEIKEMDEIESLELFSWHAFKQPSPIEDFATHLTDMVAYSGRFPLALEVLGSYLSGCKITEWQKVLEKLKCIPHDEVQKKLKVSFDGLKDVTDKQIFLDIACFFIGMDKNDAIQILNGCRFFADIGIKVLVERSLVTVDNRNKLRMHDLLRDMGRQIIYEESPFDPENRSRLWRREDALDVLSKHKGTNAVKGLVLEFPIKNKVCLNTKAFKKMNKLRLLRLGGVKLNGDFKYLSEELRWLCWHGFPSTYTPAEFQQGSLVVVELKYSNLKQIWKKCKMLENLKILNLSHSLNLTETPDFSYMPNLEKIVLKGCPSLSTVSHSIGSLHKLLLINLTDCTGLRKLPKSIYKLKSLETLILSGCSKINKLEEDLEQMESLKTLIADKTAITKVPFSIVRLKSIGYISFRGFEGFSRDVFPSLIRSWLSPSNNVISLVQTSESMSSLGTFKDLTKLRSLCVECGSELQLTKDVARILDVLKATNCHKLEESATSSQISDMYASSSIDDCLGQVCISGPRNYLKSLLIQMGTKCQVPNIAEDNLLQTTNEIWDTFLLYNSEWSTFSCHGCSIRFDIPTMKGRNLKSMMLSVVYYSTPENITAEGCHGVLIINHTKTTIQAYKRDTPTSFKDDDWKNITSNLEPGNKVEVMIVFGEGFIVEKTTISLLYAEPIDKEIEHCNARDDNVTTSCRDQNVNSSPSFLHLFVLFLPHAVSGSVWLPFWFGSLAAVLRSELAETSLSGPSSERIGFGDQEVPTSVLNVIADSKVVVVILSKNYTHSRWCLQELEKITQCYRTKDGPVVLPVFYDGVHSPSRILQEDMYGEAFHDFLDRISMKEKTSSEDEDKFMSWVAEISNEASKYAALAFLRYGPNQNRGEHITHVVKCATLIVSKKRASFHIESIHSRAQDVIQLLKQSKCPLLVGIWGMTGIGKSTIANVIYHKFGPFFQGFCLLKTISGICKKKIHGLTSLQESLAEFYSNKLSIESGKNIIKRSFQHKRVLIVLDDVDKLDQLKVLCGSRYWFGAGSKIIITTRDRRLLKQHGVDHIYSVKELNERESLALLNWGGYSLPTNTQQYFGEPSRELVTNSWGLPLCKNVLKSLERLSIPAPRLQEALEKSFRDLSDEEKQVFLDIACFFVGKKQNDVQQILNKSKQYVALQISLLEDKSLITIDEDNKIQMHVMLQAMARGIIKRESSQKTDQVSGIMSLFLSLYIVFV</sequence>
<dbReference type="PANTHER" id="PTHR11017:SF271">
    <property type="entry name" value="DISEASE RESISTANCE PROTEIN (TIR-NBS-LRR CLASS) FAMILY"/>
    <property type="match status" value="1"/>
</dbReference>
<dbReference type="eggNOG" id="ENOG502QQJE">
    <property type="taxonomic scope" value="Eukaryota"/>
</dbReference>
<proteinExistence type="predicted"/>
<keyword evidence="2" id="KW-0677">Repeat</keyword>
<evidence type="ECO:0000256" key="4">
    <source>
        <dbReference type="ARBA" id="ARBA00023027"/>
    </source>
</evidence>
<keyword evidence="8" id="KW-1185">Reference proteome</keyword>
<dbReference type="EMBL" id="CM001220">
    <property type="protein sequence ID" value="AES87053.2"/>
    <property type="molecule type" value="Genomic_DNA"/>
</dbReference>
<dbReference type="FunFam" id="3.40.50.10140:FF:000007">
    <property type="entry name" value="Disease resistance protein (TIR-NBS-LRR class)"/>
    <property type="match status" value="1"/>
</dbReference>
<accession>A0A0C3WST5</accession>
<dbReference type="Pfam" id="PF01582">
    <property type="entry name" value="TIR"/>
    <property type="match status" value="2"/>
</dbReference>
<dbReference type="SUPFAM" id="SSF52200">
    <property type="entry name" value="Toll/Interleukin receptor TIR domain"/>
    <property type="match status" value="3"/>
</dbReference>
<dbReference type="InterPro" id="IPR032675">
    <property type="entry name" value="LRR_dom_sf"/>
</dbReference>
<evidence type="ECO:0000259" key="5">
    <source>
        <dbReference type="PROSITE" id="PS50104"/>
    </source>
</evidence>
<evidence type="ECO:0000313" key="6">
    <source>
        <dbReference type="EMBL" id="AES87053.2"/>
    </source>
</evidence>
<dbReference type="InterPro" id="IPR000157">
    <property type="entry name" value="TIR_dom"/>
</dbReference>
<feature type="domain" description="TIR" evidence="5">
    <location>
        <begin position="1510"/>
        <end position="1664"/>
    </location>
</feature>
<dbReference type="InterPro" id="IPR044974">
    <property type="entry name" value="Disease_R_plants"/>
</dbReference>
<dbReference type="PROSITE" id="PS50104">
    <property type="entry name" value="TIR"/>
    <property type="match status" value="2"/>
</dbReference>
<dbReference type="PaxDb" id="3880-AES87053"/>
<dbReference type="InterPro" id="IPR042197">
    <property type="entry name" value="Apaf_helical"/>
</dbReference>